<dbReference type="InterPro" id="IPR004088">
    <property type="entry name" value="KH_dom_type_1"/>
</dbReference>
<dbReference type="SUPFAM" id="SSF54791">
    <property type="entry name" value="Eukaryotic type KH-domain (KH-domain type I)"/>
    <property type="match status" value="5"/>
</dbReference>
<feature type="domain" description="K Homology" evidence="4">
    <location>
        <begin position="171"/>
        <end position="247"/>
    </location>
</feature>
<dbReference type="Pfam" id="PF00013">
    <property type="entry name" value="KH_1"/>
    <property type="match status" value="3"/>
</dbReference>
<dbReference type="AlphaFoldDB" id="A0A2Z6LTT2"/>
<feature type="compositionally biased region" description="Gly residues" evidence="3">
    <location>
        <begin position="43"/>
        <end position="54"/>
    </location>
</feature>
<feature type="compositionally biased region" description="Basic and acidic residues" evidence="3">
    <location>
        <begin position="247"/>
        <end position="260"/>
    </location>
</feature>
<feature type="region of interest" description="Disordered" evidence="3">
    <location>
        <begin position="247"/>
        <end position="304"/>
    </location>
</feature>
<proteinExistence type="predicted"/>
<dbReference type="SMART" id="SM00322">
    <property type="entry name" value="KH"/>
    <property type="match status" value="5"/>
</dbReference>
<feature type="domain" description="K Homology" evidence="4">
    <location>
        <begin position="334"/>
        <end position="410"/>
    </location>
</feature>
<feature type="region of interest" description="Disordered" evidence="3">
    <location>
        <begin position="1"/>
        <end position="60"/>
    </location>
</feature>
<feature type="region of interest" description="Disordered" evidence="3">
    <location>
        <begin position="527"/>
        <end position="568"/>
    </location>
</feature>
<evidence type="ECO:0000256" key="1">
    <source>
        <dbReference type="ARBA" id="ARBA00022737"/>
    </source>
</evidence>
<sequence>MERSRSKRNYYYDQDYDSETMARTRPRYNHHYSSNNSHRHRGAGGGGGGGGGGGRHFKTQDSPLTVTTSYRILCHDLKAGGVIGKSGNIIKSIRQHTGAWINVHEPVAGDEERIIEISDTRRRDPEGRMPTFSPAQEALLLIHERILESDPGFGVGDEEDEYGGGRGGGGKRVSSRLVVSKMHVGCLLGKGGKIIEQMRHETKTQIRILPRDHTLPRCVALSEEIVQVTGDINAVKNAFIVISSRLRESQHRDRSGERGGHFHGRGHSPERFFPPDDDYIPHVSSGSRRSSVERGGFGSRVAANNSRNNNHASLAYAMDQGTAPVADDGQLFHEDLVFRVLCPVDRVDRIVGESDGIMDILLNTVGVNVKVADPVGGSDEQIVIITSAEGPNHNMFPAQEALLHIQSHIVDLDKDHIITTRLVVPSSDIECLDGENASLSEIARLAGASIQILPREELPPCVANTDELVQIVGEIKAARDAVLEVTSRLRSYIYRDLLQRDTVPASAALPSVEASSSNSMATVAETATTNQNVRSMAVADASKESGGPSTEMGKQKESGRSDDLPSGLNRTVSLVTRSILEVVIPEYAVPKLLAKSKSKLAQISELSGANVKLVEDRPEEKEKIIQISGAQEQAERAQSLLQGFILSTQEDGP</sequence>
<keyword evidence="6" id="KW-1185">Reference proteome</keyword>
<dbReference type="InterPro" id="IPR036612">
    <property type="entry name" value="KH_dom_type_1_sf"/>
</dbReference>
<gene>
    <name evidence="5" type="ORF">TSUD_377260</name>
</gene>
<accession>A0A2Z6LTT2</accession>
<protein>
    <recommendedName>
        <fullName evidence="4">K Homology domain-containing protein</fullName>
    </recommendedName>
</protein>
<dbReference type="OrthoDB" id="442947at2759"/>
<dbReference type="Gene3D" id="3.30.1370.10">
    <property type="entry name" value="K Homology domain, type 1"/>
    <property type="match status" value="3"/>
</dbReference>
<evidence type="ECO:0000256" key="3">
    <source>
        <dbReference type="SAM" id="MobiDB-lite"/>
    </source>
</evidence>
<dbReference type="Gene3D" id="3.30.310.210">
    <property type="match status" value="1"/>
</dbReference>
<feature type="domain" description="K Homology" evidence="4">
    <location>
        <begin position="576"/>
        <end position="646"/>
    </location>
</feature>
<organism evidence="5 6">
    <name type="scientific">Trifolium subterraneum</name>
    <name type="common">Subterranean clover</name>
    <dbReference type="NCBI Taxonomy" id="3900"/>
    <lineage>
        <taxon>Eukaryota</taxon>
        <taxon>Viridiplantae</taxon>
        <taxon>Streptophyta</taxon>
        <taxon>Embryophyta</taxon>
        <taxon>Tracheophyta</taxon>
        <taxon>Spermatophyta</taxon>
        <taxon>Magnoliopsida</taxon>
        <taxon>eudicotyledons</taxon>
        <taxon>Gunneridae</taxon>
        <taxon>Pentapetalae</taxon>
        <taxon>rosids</taxon>
        <taxon>fabids</taxon>
        <taxon>Fabales</taxon>
        <taxon>Fabaceae</taxon>
        <taxon>Papilionoideae</taxon>
        <taxon>50 kb inversion clade</taxon>
        <taxon>NPAAA clade</taxon>
        <taxon>Hologalegina</taxon>
        <taxon>IRL clade</taxon>
        <taxon>Trifolieae</taxon>
        <taxon>Trifolium</taxon>
    </lineage>
</organism>
<evidence type="ECO:0000313" key="6">
    <source>
        <dbReference type="Proteomes" id="UP000242715"/>
    </source>
</evidence>
<name>A0A2Z6LTT2_TRISU</name>
<feature type="domain" description="K Homology" evidence="4">
    <location>
        <begin position="66"/>
        <end position="147"/>
    </location>
</feature>
<keyword evidence="1" id="KW-0677">Repeat</keyword>
<dbReference type="PROSITE" id="PS50084">
    <property type="entry name" value="KH_TYPE_1"/>
    <property type="match status" value="3"/>
</dbReference>
<evidence type="ECO:0000313" key="5">
    <source>
        <dbReference type="EMBL" id="GAU22914.1"/>
    </source>
</evidence>
<feature type="compositionally biased region" description="Basic and acidic residues" evidence="3">
    <location>
        <begin position="553"/>
        <end position="563"/>
    </location>
</feature>
<dbReference type="PANTHER" id="PTHR10288">
    <property type="entry name" value="KH DOMAIN CONTAINING RNA BINDING PROTEIN"/>
    <property type="match status" value="1"/>
</dbReference>
<dbReference type="CDD" id="cd22460">
    <property type="entry name" value="KH-I_PEPPER_rpt2_like"/>
    <property type="match status" value="1"/>
</dbReference>
<dbReference type="CDD" id="cd22459">
    <property type="entry name" value="KH-I_PEPPER_rpt1_like"/>
    <property type="match status" value="1"/>
</dbReference>
<reference evidence="6" key="1">
    <citation type="journal article" date="2017" name="Front. Plant Sci.">
        <title>Climate Clever Clovers: New Paradigm to Reduce the Environmental Footprint of Ruminants by Breeding Low Methanogenic Forages Utilizing Haplotype Variation.</title>
        <authorList>
            <person name="Kaur P."/>
            <person name="Appels R."/>
            <person name="Bayer P.E."/>
            <person name="Keeble-Gagnere G."/>
            <person name="Wang J."/>
            <person name="Hirakawa H."/>
            <person name="Shirasawa K."/>
            <person name="Vercoe P."/>
            <person name="Stefanova K."/>
            <person name="Durmic Z."/>
            <person name="Nichols P."/>
            <person name="Revell C."/>
            <person name="Isobe S.N."/>
            <person name="Edwards D."/>
            <person name="Erskine W."/>
        </authorList>
    </citation>
    <scope>NUCLEOTIDE SEQUENCE [LARGE SCALE GENOMIC DNA]</scope>
    <source>
        <strain evidence="6">cv. Daliak</strain>
    </source>
</reference>
<evidence type="ECO:0000259" key="4">
    <source>
        <dbReference type="SMART" id="SM00322"/>
    </source>
</evidence>
<dbReference type="Proteomes" id="UP000242715">
    <property type="component" value="Unassembled WGS sequence"/>
</dbReference>
<dbReference type="InterPro" id="IPR004087">
    <property type="entry name" value="KH_dom"/>
</dbReference>
<keyword evidence="2" id="KW-0694">RNA-binding</keyword>
<dbReference type="GO" id="GO:0003723">
    <property type="term" value="F:RNA binding"/>
    <property type="evidence" value="ECO:0007669"/>
    <property type="project" value="UniProtKB-UniRule"/>
</dbReference>
<dbReference type="EMBL" id="DF973256">
    <property type="protein sequence ID" value="GAU22914.1"/>
    <property type="molecule type" value="Genomic_DNA"/>
</dbReference>
<evidence type="ECO:0000256" key="2">
    <source>
        <dbReference type="PROSITE-ProRule" id="PRU00117"/>
    </source>
</evidence>
<feature type="domain" description="K Homology" evidence="4">
    <location>
        <begin position="416"/>
        <end position="490"/>
    </location>
</feature>